<name>A0AAU9MKV8_9ASTR</name>
<accession>A0AAU9MKV8</accession>
<protein>
    <submittedName>
        <fullName evidence="1">Uncharacterized protein</fullName>
    </submittedName>
</protein>
<gene>
    <name evidence="1" type="ORF">LVIROSA_LOCUS14687</name>
</gene>
<dbReference type="EMBL" id="CAKMRJ010002223">
    <property type="protein sequence ID" value="CAH1427701.1"/>
    <property type="molecule type" value="Genomic_DNA"/>
</dbReference>
<keyword evidence="2" id="KW-1185">Reference proteome</keyword>
<evidence type="ECO:0000313" key="2">
    <source>
        <dbReference type="Proteomes" id="UP001157418"/>
    </source>
</evidence>
<comment type="caution">
    <text evidence="1">The sequence shown here is derived from an EMBL/GenBank/DDBJ whole genome shotgun (WGS) entry which is preliminary data.</text>
</comment>
<sequence>MISATNKLIKQTHVRHEKKIQRLEKEIWKKDKMNLIMQQVLIKLLRACLNIVDVPNNKFEECSRFLGSLFDHLKAQAPTVESYESLSKHINMSFQQVFERLTELQTNARLASDVGPSDAIGGE</sequence>
<dbReference type="AlphaFoldDB" id="A0AAU9MKV8"/>
<organism evidence="1 2">
    <name type="scientific">Lactuca virosa</name>
    <dbReference type="NCBI Taxonomy" id="75947"/>
    <lineage>
        <taxon>Eukaryota</taxon>
        <taxon>Viridiplantae</taxon>
        <taxon>Streptophyta</taxon>
        <taxon>Embryophyta</taxon>
        <taxon>Tracheophyta</taxon>
        <taxon>Spermatophyta</taxon>
        <taxon>Magnoliopsida</taxon>
        <taxon>eudicotyledons</taxon>
        <taxon>Gunneridae</taxon>
        <taxon>Pentapetalae</taxon>
        <taxon>asterids</taxon>
        <taxon>campanulids</taxon>
        <taxon>Asterales</taxon>
        <taxon>Asteraceae</taxon>
        <taxon>Cichorioideae</taxon>
        <taxon>Cichorieae</taxon>
        <taxon>Lactucinae</taxon>
        <taxon>Lactuca</taxon>
    </lineage>
</organism>
<dbReference type="Proteomes" id="UP001157418">
    <property type="component" value="Unassembled WGS sequence"/>
</dbReference>
<reference evidence="1 2" key="1">
    <citation type="submission" date="2022-01" db="EMBL/GenBank/DDBJ databases">
        <authorList>
            <person name="Xiong W."/>
            <person name="Schranz E."/>
        </authorList>
    </citation>
    <scope>NUCLEOTIDE SEQUENCE [LARGE SCALE GENOMIC DNA]</scope>
</reference>
<evidence type="ECO:0000313" key="1">
    <source>
        <dbReference type="EMBL" id="CAH1427701.1"/>
    </source>
</evidence>
<proteinExistence type="predicted"/>